<evidence type="ECO:0000313" key="1">
    <source>
        <dbReference type="EMBL" id="GMH79320.1"/>
    </source>
</evidence>
<gene>
    <name evidence="1" type="ORF">TrLO_g8395</name>
</gene>
<dbReference type="Proteomes" id="UP001165122">
    <property type="component" value="Unassembled WGS sequence"/>
</dbReference>
<comment type="caution">
    <text evidence="1">The sequence shown here is derived from an EMBL/GenBank/DDBJ whole genome shotgun (WGS) entry which is preliminary data.</text>
</comment>
<dbReference type="InterPro" id="IPR013785">
    <property type="entry name" value="Aldolase_TIM"/>
</dbReference>
<dbReference type="OrthoDB" id="191209at2759"/>
<accession>A0A9W7B0J3</accession>
<dbReference type="EMBL" id="BRXW01000916">
    <property type="protein sequence ID" value="GMH79320.1"/>
    <property type="molecule type" value="Genomic_DNA"/>
</dbReference>
<evidence type="ECO:0000313" key="2">
    <source>
        <dbReference type="Proteomes" id="UP001165122"/>
    </source>
</evidence>
<dbReference type="AlphaFoldDB" id="A0A9W7B0J3"/>
<organism evidence="1 2">
    <name type="scientific">Triparma laevis f. longispina</name>
    <dbReference type="NCBI Taxonomy" id="1714387"/>
    <lineage>
        <taxon>Eukaryota</taxon>
        <taxon>Sar</taxon>
        <taxon>Stramenopiles</taxon>
        <taxon>Ochrophyta</taxon>
        <taxon>Bolidophyceae</taxon>
        <taxon>Parmales</taxon>
        <taxon>Triparmaceae</taxon>
        <taxon>Triparma</taxon>
    </lineage>
</organism>
<dbReference type="Gene3D" id="3.20.20.70">
    <property type="entry name" value="Aldolase class I"/>
    <property type="match status" value="1"/>
</dbReference>
<keyword evidence="2" id="KW-1185">Reference proteome</keyword>
<protein>
    <submittedName>
        <fullName evidence="1">Uncharacterized protein</fullName>
    </submittedName>
</protein>
<sequence>MTYTSSEGLPGFDPKLGNYTSSFINYAPVDESKSAHPAASLEFKTFTSQPVVHVQLRFLSSLTTNYLSPLASASWSLGDSIEKTHALRIPLDNDMQSMYATLPTSHVKMTSLFATALYEPSKKGLIIGFLDHDLFKSGVVVNTKSLSAVAGVNGKILTRDVDAHGSVAFGGEIDNQPPLLSLGLYDDWRDGMEHFASMQRENEGKPVEIPPNLGFDERPPAGWNSWAMAAAGRGQPNATNMAAVIDVLSGLQDTGFAPQVVTRDAIYGMPDEETLEWIADAEDHYQRTGTYDSPPTWYENRDDPQTTVDCSGQECDLDEEGCWEVDEIVLKNKDGLRIESLGSRIEDGFQQIRDVTHPHYECVLRGNIENSLKLGYVLLKEDFLNLAAYEGSFYSPSKLKAPTGMAAYNYALKLLAEVVDGRAVIDYGISLPLPVGPAGHARHQGCEQMYGGVEYGMNEFAGGWWLNRLYSWLDPDLVTLDGDFWFRPNNFTKWISMDSRSRVAKAVVYGGLFKSGDDLLNSTNAELTREMMGNKKVNAMWSFARGGKKAEETTFRPVGWEKGGIWAPGVFTRKGNGDVAVFNYDVRAKSFSVDLVAEAGMVGGDEKVVCTDAWEGTEIELDEDLETPTLTLEIEGGSSALVSCRAVGV</sequence>
<reference evidence="2" key="1">
    <citation type="journal article" date="2023" name="Commun. Biol.">
        <title>Genome analysis of Parmales, the sister group of diatoms, reveals the evolutionary specialization of diatoms from phago-mixotrophs to photoautotrophs.</title>
        <authorList>
            <person name="Ban H."/>
            <person name="Sato S."/>
            <person name="Yoshikawa S."/>
            <person name="Yamada K."/>
            <person name="Nakamura Y."/>
            <person name="Ichinomiya M."/>
            <person name="Sato N."/>
            <person name="Blanc-Mathieu R."/>
            <person name="Endo H."/>
            <person name="Kuwata A."/>
            <person name="Ogata H."/>
        </authorList>
    </citation>
    <scope>NUCLEOTIDE SEQUENCE [LARGE SCALE GENOMIC DNA]</scope>
    <source>
        <strain evidence="2">NIES 3700</strain>
    </source>
</reference>
<proteinExistence type="predicted"/>
<name>A0A9W7B0J3_9STRA</name>